<dbReference type="Proteomes" id="UP000583800">
    <property type="component" value="Unassembled WGS sequence"/>
</dbReference>
<dbReference type="SUPFAM" id="SSF52172">
    <property type="entry name" value="CheY-like"/>
    <property type="match status" value="1"/>
</dbReference>
<dbReference type="SMART" id="SM00448">
    <property type="entry name" value="REC"/>
    <property type="match status" value="1"/>
</dbReference>
<protein>
    <submittedName>
        <fullName evidence="5">Two-component system response regulator DesR</fullName>
    </submittedName>
</protein>
<organism evidence="5 6">
    <name type="scientific">Nonomuraea muscovyensis</name>
    <dbReference type="NCBI Taxonomy" id="1124761"/>
    <lineage>
        <taxon>Bacteria</taxon>
        <taxon>Bacillati</taxon>
        <taxon>Actinomycetota</taxon>
        <taxon>Actinomycetes</taxon>
        <taxon>Streptosporangiales</taxon>
        <taxon>Streptosporangiaceae</taxon>
        <taxon>Nonomuraea</taxon>
    </lineage>
</organism>
<accession>A0A7X0F0S3</accession>
<dbReference type="PROSITE" id="PS00622">
    <property type="entry name" value="HTH_LUXR_1"/>
    <property type="match status" value="1"/>
</dbReference>
<dbReference type="Gene3D" id="1.10.10.10">
    <property type="entry name" value="Winged helix-like DNA-binding domain superfamily/Winged helix DNA-binding domain"/>
    <property type="match status" value="1"/>
</dbReference>
<dbReference type="GO" id="GO:0006355">
    <property type="term" value="P:regulation of DNA-templated transcription"/>
    <property type="evidence" value="ECO:0007669"/>
    <property type="project" value="InterPro"/>
</dbReference>
<dbReference type="SMART" id="SM00421">
    <property type="entry name" value="HTH_LUXR"/>
    <property type="match status" value="1"/>
</dbReference>
<dbReference type="InterPro" id="IPR000792">
    <property type="entry name" value="Tscrpt_reg_LuxR_C"/>
</dbReference>
<dbReference type="InterPro" id="IPR011006">
    <property type="entry name" value="CheY-like_superfamily"/>
</dbReference>
<dbReference type="PROSITE" id="PS50043">
    <property type="entry name" value="HTH_LUXR_2"/>
    <property type="match status" value="1"/>
</dbReference>
<evidence type="ECO:0000259" key="3">
    <source>
        <dbReference type="PROSITE" id="PS50043"/>
    </source>
</evidence>
<dbReference type="PROSITE" id="PS50110">
    <property type="entry name" value="RESPONSE_REGULATORY"/>
    <property type="match status" value="1"/>
</dbReference>
<reference evidence="5 6" key="1">
    <citation type="submission" date="2020-08" db="EMBL/GenBank/DDBJ databases">
        <title>Sequencing the genomes of 1000 actinobacteria strains.</title>
        <authorList>
            <person name="Klenk H.-P."/>
        </authorList>
    </citation>
    <scope>NUCLEOTIDE SEQUENCE [LARGE SCALE GENOMIC DNA]</scope>
    <source>
        <strain evidence="5 6">DSM 45913</strain>
    </source>
</reference>
<dbReference type="EMBL" id="JACHJB010000004">
    <property type="protein sequence ID" value="MBB6351602.1"/>
    <property type="molecule type" value="Genomic_DNA"/>
</dbReference>
<dbReference type="AlphaFoldDB" id="A0A7X0F0S3"/>
<dbReference type="CDD" id="cd19930">
    <property type="entry name" value="REC_DesR-like"/>
    <property type="match status" value="1"/>
</dbReference>
<dbReference type="Pfam" id="PF00196">
    <property type="entry name" value="GerE"/>
    <property type="match status" value="1"/>
</dbReference>
<feature type="modified residue" description="4-aspartylphosphate" evidence="2">
    <location>
        <position position="65"/>
    </location>
</feature>
<feature type="domain" description="HTH luxR-type" evidence="3">
    <location>
        <begin position="145"/>
        <end position="210"/>
    </location>
</feature>
<dbReference type="PANTHER" id="PTHR43214:SF42">
    <property type="entry name" value="TRANSCRIPTIONAL REGULATORY PROTEIN DESR"/>
    <property type="match status" value="1"/>
</dbReference>
<evidence type="ECO:0000313" key="6">
    <source>
        <dbReference type="Proteomes" id="UP000583800"/>
    </source>
</evidence>
<keyword evidence="2" id="KW-0597">Phosphoprotein</keyword>
<evidence type="ECO:0000259" key="4">
    <source>
        <dbReference type="PROSITE" id="PS50110"/>
    </source>
</evidence>
<proteinExistence type="predicted"/>
<evidence type="ECO:0000256" key="1">
    <source>
        <dbReference type="ARBA" id="ARBA00023125"/>
    </source>
</evidence>
<comment type="caution">
    <text evidence="5">The sequence shown here is derived from an EMBL/GenBank/DDBJ whole genome shotgun (WGS) entry which is preliminary data.</text>
</comment>
<dbReference type="InterPro" id="IPR036388">
    <property type="entry name" value="WH-like_DNA-bd_sf"/>
</dbReference>
<dbReference type="InterPro" id="IPR039420">
    <property type="entry name" value="WalR-like"/>
</dbReference>
<feature type="domain" description="Response regulatory" evidence="4">
    <location>
        <begin position="14"/>
        <end position="130"/>
    </location>
</feature>
<dbReference type="GO" id="GO:0000160">
    <property type="term" value="P:phosphorelay signal transduction system"/>
    <property type="evidence" value="ECO:0007669"/>
    <property type="project" value="InterPro"/>
</dbReference>
<sequence>MIEPAARGAGRVITLLLAEDHHLVRGAFVALLGAEPGIEVVAETGRGDEAVRLAGELRPDVAMLDIDMPGLDGLAAAERIAEVAPACRVVIVTGYGRPGYLRRAMAAGVRGFVGKDNPAATLAQVIRQVHEGGRYIDPELAADALTMRECPLTPRELDTLRAAASGAPVSRIARELHLSEGTVRNYLSSAVTKLAVENRHTAVRRARDMGWL</sequence>
<dbReference type="InterPro" id="IPR016032">
    <property type="entry name" value="Sig_transdc_resp-reg_C-effctor"/>
</dbReference>
<dbReference type="SUPFAM" id="SSF46894">
    <property type="entry name" value="C-terminal effector domain of the bipartite response regulators"/>
    <property type="match status" value="1"/>
</dbReference>
<name>A0A7X0F0S3_9ACTN</name>
<evidence type="ECO:0000256" key="2">
    <source>
        <dbReference type="PROSITE-ProRule" id="PRU00169"/>
    </source>
</evidence>
<dbReference type="PRINTS" id="PR00038">
    <property type="entry name" value="HTHLUXR"/>
</dbReference>
<evidence type="ECO:0000313" key="5">
    <source>
        <dbReference type="EMBL" id="MBB6351602.1"/>
    </source>
</evidence>
<dbReference type="InterPro" id="IPR001789">
    <property type="entry name" value="Sig_transdc_resp-reg_receiver"/>
</dbReference>
<dbReference type="PANTHER" id="PTHR43214">
    <property type="entry name" value="TWO-COMPONENT RESPONSE REGULATOR"/>
    <property type="match status" value="1"/>
</dbReference>
<keyword evidence="6" id="KW-1185">Reference proteome</keyword>
<dbReference type="GO" id="GO:0003677">
    <property type="term" value="F:DNA binding"/>
    <property type="evidence" value="ECO:0007669"/>
    <property type="project" value="UniProtKB-KW"/>
</dbReference>
<dbReference type="CDD" id="cd06170">
    <property type="entry name" value="LuxR_C_like"/>
    <property type="match status" value="1"/>
</dbReference>
<keyword evidence="1" id="KW-0238">DNA-binding</keyword>
<gene>
    <name evidence="5" type="ORF">FHU36_008185</name>
</gene>
<dbReference type="Gene3D" id="3.40.50.2300">
    <property type="match status" value="1"/>
</dbReference>
<dbReference type="Pfam" id="PF00072">
    <property type="entry name" value="Response_reg"/>
    <property type="match status" value="1"/>
</dbReference>